<proteinExistence type="predicted"/>
<dbReference type="InterPro" id="IPR016024">
    <property type="entry name" value="ARM-type_fold"/>
</dbReference>
<gene>
    <name evidence="2" type="ORF">E6K73_07745</name>
</gene>
<name>A0A538SGI1_UNCEI</name>
<sequence length="219" mass="24240">MTDDRYAQTKSVDVLNARGLAAKREYVRELEHRNDDQALQLLVECMCDESWYLRDLAEQVLVKLGERGAKVLVPLLGQGLWFSRTSAARVLGTLGYRPAVPDLLRLTGDPNQTVTNAARDALVAIGARRGAVRLACALHRMPPDARRRQLDEIGARDRALHERLERLMHNEELMDIEDVDSLTDDSPAVRAAEEGVEWEVLTGPPPPKQQSGEAGGGEA</sequence>
<dbReference type="AlphaFoldDB" id="A0A538SGI1"/>
<evidence type="ECO:0008006" key="4">
    <source>
        <dbReference type="Google" id="ProtNLM"/>
    </source>
</evidence>
<dbReference type="SUPFAM" id="SSF48371">
    <property type="entry name" value="ARM repeat"/>
    <property type="match status" value="1"/>
</dbReference>
<accession>A0A538SGI1</accession>
<dbReference type="EMBL" id="VBOT01000098">
    <property type="protein sequence ID" value="TMQ50473.1"/>
    <property type="molecule type" value="Genomic_DNA"/>
</dbReference>
<feature type="region of interest" description="Disordered" evidence="1">
    <location>
        <begin position="190"/>
        <end position="219"/>
    </location>
</feature>
<evidence type="ECO:0000256" key="1">
    <source>
        <dbReference type="SAM" id="MobiDB-lite"/>
    </source>
</evidence>
<reference evidence="2 3" key="1">
    <citation type="journal article" date="2019" name="Nat. Microbiol.">
        <title>Mediterranean grassland soil C-N compound turnover is dependent on rainfall and depth, and is mediated by genomically divergent microorganisms.</title>
        <authorList>
            <person name="Diamond S."/>
            <person name="Andeer P.F."/>
            <person name="Li Z."/>
            <person name="Crits-Christoph A."/>
            <person name="Burstein D."/>
            <person name="Anantharaman K."/>
            <person name="Lane K.R."/>
            <person name="Thomas B.C."/>
            <person name="Pan C."/>
            <person name="Northen T.R."/>
            <person name="Banfield J.F."/>
        </authorList>
    </citation>
    <scope>NUCLEOTIDE SEQUENCE [LARGE SCALE GENOMIC DNA]</scope>
    <source>
        <strain evidence="2">WS_3</strain>
    </source>
</reference>
<dbReference type="Proteomes" id="UP000320184">
    <property type="component" value="Unassembled WGS sequence"/>
</dbReference>
<comment type="caution">
    <text evidence="2">The sequence shown here is derived from an EMBL/GenBank/DDBJ whole genome shotgun (WGS) entry which is preliminary data.</text>
</comment>
<protein>
    <recommendedName>
        <fullName evidence="4">HEAT repeat domain-containing protein</fullName>
    </recommendedName>
</protein>
<dbReference type="InterPro" id="IPR011989">
    <property type="entry name" value="ARM-like"/>
</dbReference>
<evidence type="ECO:0000313" key="3">
    <source>
        <dbReference type="Proteomes" id="UP000320184"/>
    </source>
</evidence>
<dbReference type="Gene3D" id="1.25.10.10">
    <property type="entry name" value="Leucine-rich Repeat Variant"/>
    <property type="match status" value="1"/>
</dbReference>
<organism evidence="2 3">
    <name type="scientific">Eiseniibacteriota bacterium</name>
    <dbReference type="NCBI Taxonomy" id="2212470"/>
    <lineage>
        <taxon>Bacteria</taxon>
        <taxon>Candidatus Eiseniibacteriota</taxon>
    </lineage>
</organism>
<evidence type="ECO:0000313" key="2">
    <source>
        <dbReference type="EMBL" id="TMQ50473.1"/>
    </source>
</evidence>